<name>A0A0U0TLU7_MYCTX</name>
<dbReference type="AlphaFoldDB" id="A0A0U0TLU7"/>
<dbReference type="EMBL" id="CSAE01001571">
    <property type="protein sequence ID" value="COX75702.1"/>
    <property type="molecule type" value="Genomic_DNA"/>
</dbReference>
<dbReference type="Proteomes" id="UP000038802">
    <property type="component" value="Unassembled WGS sequence"/>
</dbReference>
<evidence type="ECO:0000313" key="2">
    <source>
        <dbReference type="EMBL" id="COX75702.1"/>
    </source>
</evidence>
<protein>
    <submittedName>
        <fullName evidence="2">Uncharacterized protein</fullName>
    </submittedName>
</protein>
<gene>
    <name evidence="2" type="ORF">ERS007703_05447</name>
</gene>
<evidence type="ECO:0000313" key="3">
    <source>
        <dbReference type="Proteomes" id="UP000038802"/>
    </source>
</evidence>
<accession>A0A0U0TLU7</accession>
<sequence>MRTPGSASQRAMSAISSTSAPPSGAGVGRIA</sequence>
<evidence type="ECO:0000256" key="1">
    <source>
        <dbReference type="SAM" id="MobiDB-lite"/>
    </source>
</evidence>
<organism evidence="2 3">
    <name type="scientific">Mycobacterium tuberculosis</name>
    <dbReference type="NCBI Taxonomy" id="1773"/>
    <lineage>
        <taxon>Bacteria</taxon>
        <taxon>Bacillati</taxon>
        <taxon>Actinomycetota</taxon>
        <taxon>Actinomycetes</taxon>
        <taxon>Mycobacteriales</taxon>
        <taxon>Mycobacteriaceae</taxon>
        <taxon>Mycobacterium</taxon>
        <taxon>Mycobacterium tuberculosis complex</taxon>
    </lineage>
</organism>
<feature type="region of interest" description="Disordered" evidence="1">
    <location>
        <begin position="1"/>
        <end position="31"/>
    </location>
</feature>
<proteinExistence type="predicted"/>
<reference evidence="3" key="1">
    <citation type="submission" date="2015-03" db="EMBL/GenBank/DDBJ databases">
        <authorList>
            <consortium name="Pathogen Informatics"/>
        </authorList>
    </citation>
    <scope>NUCLEOTIDE SEQUENCE [LARGE SCALE GENOMIC DNA]</scope>
    <source>
        <strain evidence="3">K00500041</strain>
    </source>
</reference>
<feature type="compositionally biased region" description="Polar residues" evidence="1">
    <location>
        <begin position="1"/>
        <end position="21"/>
    </location>
</feature>